<dbReference type="InterPro" id="IPR003790">
    <property type="entry name" value="GHL10"/>
</dbReference>
<evidence type="ECO:0000259" key="2">
    <source>
        <dbReference type="Pfam" id="PF02638"/>
    </source>
</evidence>
<protein>
    <submittedName>
        <fullName evidence="3">Family 10 glycosylhydrolase</fullName>
    </submittedName>
</protein>
<evidence type="ECO:0000313" key="3">
    <source>
        <dbReference type="EMBL" id="MCT7966310.1"/>
    </source>
</evidence>
<dbReference type="Pfam" id="PF02638">
    <property type="entry name" value="GHL10"/>
    <property type="match status" value="1"/>
</dbReference>
<dbReference type="PANTHER" id="PTHR43405:SF1">
    <property type="entry name" value="GLYCOSYL HYDROLASE DIGH"/>
    <property type="match status" value="1"/>
</dbReference>
<evidence type="ECO:0000313" key="4">
    <source>
        <dbReference type="Proteomes" id="UP001525890"/>
    </source>
</evidence>
<dbReference type="RefSeq" id="WP_368005955.1">
    <property type="nucleotide sequence ID" value="NZ_JAMXFF010000009.1"/>
</dbReference>
<keyword evidence="1" id="KW-0732">Signal</keyword>
<accession>A0ABT2MNJ6</accession>
<organism evidence="3 4">
    <name type="scientific">Laspinema palackyanum D2a</name>
    <dbReference type="NCBI Taxonomy" id="2953684"/>
    <lineage>
        <taxon>Bacteria</taxon>
        <taxon>Bacillati</taxon>
        <taxon>Cyanobacteriota</taxon>
        <taxon>Cyanophyceae</taxon>
        <taxon>Oscillatoriophycideae</taxon>
        <taxon>Oscillatoriales</taxon>
        <taxon>Laspinemataceae</taxon>
        <taxon>Laspinema</taxon>
        <taxon>Laspinema palackyanum</taxon>
    </lineage>
</organism>
<comment type="caution">
    <text evidence="3">The sequence shown here is derived from an EMBL/GenBank/DDBJ whole genome shotgun (WGS) entry which is preliminary data.</text>
</comment>
<dbReference type="Gene3D" id="3.20.20.80">
    <property type="entry name" value="Glycosidases"/>
    <property type="match status" value="1"/>
</dbReference>
<sequence length="577" mass="65596">MKLMRLVFRIFQPRQPMRRNGATGNLSTDLWSLYRRIVRTFFTGNPLKIQFAVWGCLLLLLLNVPPGTAQYPRPVMPPAVAPPTAVPAPINNPGVERNSPEMTQLQFPLQGDDRVQKLVSVGHQHEFRGVWVASVANIDWPSASNLSVDQQKAELVDILDQMQSLNLNALVLQIRPNGDAFYASQIEPWSGWLTGTQGQAPQPFYDPLEFAIAESHKRNIELHAWFNPYRAKMPGEKYGLTPNHIASMFPQYAYQYGDLLWMDPGAKEVQDRAYNVIMDVVRRYDVDGIHIDDYFYPYPQEGVRFPDNATYAAYQSSGGNLGLSDWRRKNVNDAIERIWNGVKTEKPYVKFGISPFGIYRPGKVQGIVGFDQFDGLYADVKKWLDEGWLDYLAPQLYWRIDPPQQSYPVLLNWWSQNNPLRRHIYAGNYLSKLDGSGWPISEFERQVEISRQAVDQLSLGNIFFSMKVFKENWLGINERFRAAVYPSQALPPTMPWLDAVPPAVPTGVRASENAIAWNSGNNDIRYWTVYRRNGNQWQLVKVLNSGTNSITGLQPGSYAVCSVDRMANESPGVVVSL</sequence>
<dbReference type="EMBL" id="JAMXFF010000009">
    <property type="protein sequence ID" value="MCT7966310.1"/>
    <property type="molecule type" value="Genomic_DNA"/>
</dbReference>
<name>A0ABT2MNJ6_9CYAN</name>
<dbReference type="SUPFAM" id="SSF51445">
    <property type="entry name" value="(Trans)glycosidases"/>
    <property type="match status" value="1"/>
</dbReference>
<proteinExistence type="predicted"/>
<evidence type="ECO:0000256" key="1">
    <source>
        <dbReference type="ARBA" id="ARBA00022729"/>
    </source>
</evidence>
<dbReference type="InterPro" id="IPR052177">
    <property type="entry name" value="Divisome_Glycosyl_Hydrolase"/>
</dbReference>
<feature type="domain" description="Glycosyl hydrolase-like 10" evidence="2">
    <location>
        <begin position="126"/>
        <end position="431"/>
    </location>
</feature>
<dbReference type="InterPro" id="IPR017853">
    <property type="entry name" value="GH"/>
</dbReference>
<gene>
    <name evidence="3" type="ORF">NG799_08185</name>
</gene>
<reference evidence="3 4" key="1">
    <citation type="journal article" date="2022" name="Front. Microbiol.">
        <title>High genomic differentiation and limited gene flow indicate recent cryptic speciation within the genus Laspinema (cyanobacteria).</title>
        <authorList>
            <person name="Stanojkovic A."/>
            <person name="Skoupy S."/>
            <person name="Skaloud P."/>
            <person name="Dvorak P."/>
        </authorList>
    </citation>
    <scope>NUCLEOTIDE SEQUENCE [LARGE SCALE GENOMIC DNA]</scope>
    <source>
        <strain evidence="3 4">D2a</strain>
    </source>
</reference>
<dbReference type="PANTHER" id="PTHR43405">
    <property type="entry name" value="GLYCOSYL HYDROLASE DIGH"/>
    <property type="match status" value="1"/>
</dbReference>
<keyword evidence="4" id="KW-1185">Reference proteome</keyword>
<dbReference type="Proteomes" id="UP001525890">
    <property type="component" value="Unassembled WGS sequence"/>
</dbReference>